<accession>A0A9Q1GMC0</accession>
<name>A0A9Q1GMC0_9CARY</name>
<reference evidence="2" key="1">
    <citation type="submission" date="2022-04" db="EMBL/GenBank/DDBJ databases">
        <title>Carnegiea gigantea Genome sequencing and assembly v2.</title>
        <authorList>
            <person name="Copetti D."/>
            <person name="Sanderson M.J."/>
            <person name="Burquez A."/>
            <person name="Wojciechowski M.F."/>
        </authorList>
    </citation>
    <scope>NUCLEOTIDE SEQUENCE</scope>
    <source>
        <strain evidence="2">SGP5-SGP5p</strain>
        <tissue evidence="2">Aerial part</tissue>
    </source>
</reference>
<dbReference type="Proteomes" id="UP001153076">
    <property type="component" value="Unassembled WGS sequence"/>
</dbReference>
<dbReference type="AlphaFoldDB" id="A0A9Q1GMC0"/>
<evidence type="ECO:0000256" key="1">
    <source>
        <dbReference type="SAM" id="Phobius"/>
    </source>
</evidence>
<keyword evidence="1" id="KW-0472">Membrane</keyword>
<evidence type="ECO:0000313" key="3">
    <source>
        <dbReference type="Proteomes" id="UP001153076"/>
    </source>
</evidence>
<keyword evidence="1" id="KW-0812">Transmembrane</keyword>
<proteinExistence type="predicted"/>
<gene>
    <name evidence="2" type="ORF">Cgig2_025006</name>
</gene>
<sequence length="177" mass="20217">MARAGRHSITGLSNEAHVIIDVPKSPEVVIVGSKYEDDPEGKGELEPKDEDIKPKGELDVEIIDMGSDLENDYDDDLITILLRITRCPRCHIQGTWKVSHSSQKPRVKYIKCLLCDKFLKRINDDNEMEKRIMIMLTKFKKELSELKMIFKLMEKGLSIVYMLLIGVIVVLTTVMVV</sequence>
<comment type="caution">
    <text evidence="2">The sequence shown here is derived from an EMBL/GenBank/DDBJ whole genome shotgun (WGS) entry which is preliminary data.</text>
</comment>
<organism evidence="2 3">
    <name type="scientific">Carnegiea gigantea</name>
    <dbReference type="NCBI Taxonomy" id="171969"/>
    <lineage>
        <taxon>Eukaryota</taxon>
        <taxon>Viridiplantae</taxon>
        <taxon>Streptophyta</taxon>
        <taxon>Embryophyta</taxon>
        <taxon>Tracheophyta</taxon>
        <taxon>Spermatophyta</taxon>
        <taxon>Magnoliopsida</taxon>
        <taxon>eudicotyledons</taxon>
        <taxon>Gunneridae</taxon>
        <taxon>Pentapetalae</taxon>
        <taxon>Caryophyllales</taxon>
        <taxon>Cactineae</taxon>
        <taxon>Cactaceae</taxon>
        <taxon>Cactoideae</taxon>
        <taxon>Echinocereeae</taxon>
        <taxon>Carnegiea</taxon>
    </lineage>
</organism>
<feature type="transmembrane region" description="Helical" evidence="1">
    <location>
        <begin position="156"/>
        <end position="176"/>
    </location>
</feature>
<evidence type="ECO:0000313" key="2">
    <source>
        <dbReference type="EMBL" id="KAJ8421208.1"/>
    </source>
</evidence>
<dbReference type="EMBL" id="JAKOGI010002853">
    <property type="protein sequence ID" value="KAJ8421208.1"/>
    <property type="molecule type" value="Genomic_DNA"/>
</dbReference>
<keyword evidence="3" id="KW-1185">Reference proteome</keyword>
<keyword evidence="1" id="KW-1133">Transmembrane helix</keyword>
<protein>
    <submittedName>
        <fullName evidence="2">Uncharacterized protein</fullName>
    </submittedName>
</protein>